<feature type="transmembrane region" description="Helical" evidence="10">
    <location>
        <begin position="59"/>
        <end position="81"/>
    </location>
</feature>
<evidence type="ECO:0000256" key="5">
    <source>
        <dbReference type="ARBA" id="ARBA00022475"/>
    </source>
</evidence>
<keyword evidence="7 10" id="KW-1133">Transmembrane helix</keyword>
<dbReference type="NCBIfam" id="TIGR00797">
    <property type="entry name" value="matE"/>
    <property type="match status" value="1"/>
</dbReference>
<gene>
    <name evidence="11" type="ORF">KGF86_16835</name>
</gene>
<keyword evidence="6 10" id="KW-0812">Transmembrane</keyword>
<evidence type="ECO:0000256" key="10">
    <source>
        <dbReference type="SAM" id="Phobius"/>
    </source>
</evidence>
<evidence type="ECO:0000256" key="3">
    <source>
        <dbReference type="ARBA" id="ARBA00022106"/>
    </source>
</evidence>
<keyword evidence="9" id="KW-0046">Antibiotic resistance</keyword>
<feature type="transmembrane region" description="Helical" evidence="10">
    <location>
        <begin position="197"/>
        <end position="217"/>
    </location>
</feature>
<feature type="transmembrane region" description="Helical" evidence="10">
    <location>
        <begin position="168"/>
        <end position="191"/>
    </location>
</feature>
<feature type="transmembrane region" description="Helical" evidence="10">
    <location>
        <begin position="364"/>
        <end position="385"/>
    </location>
</feature>
<name>A0ABS5MJE1_9BACI</name>
<evidence type="ECO:0000256" key="7">
    <source>
        <dbReference type="ARBA" id="ARBA00022989"/>
    </source>
</evidence>
<evidence type="ECO:0000256" key="4">
    <source>
        <dbReference type="ARBA" id="ARBA00022448"/>
    </source>
</evidence>
<dbReference type="EMBL" id="JAGXBY010000007">
    <property type="protein sequence ID" value="MBS3681858.1"/>
    <property type="molecule type" value="Genomic_DNA"/>
</dbReference>
<feature type="transmembrane region" description="Helical" evidence="10">
    <location>
        <begin position="392"/>
        <end position="414"/>
    </location>
</feature>
<evidence type="ECO:0000313" key="12">
    <source>
        <dbReference type="Proteomes" id="UP000681870"/>
    </source>
</evidence>
<evidence type="ECO:0000313" key="11">
    <source>
        <dbReference type="EMBL" id="MBS3681858.1"/>
    </source>
</evidence>
<evidence type="ECO:0000256" key="9">
    <source>
        <dbReference type="ARBA" id="ARBA00023251"/>
    </source>
</evidence>
<proteinExistence type="inferred from homology"/>
<keyword evidence="4" id="KW-0813">Transport</keyword>
<dbReference type="PANTHER" id="PTHR43823">
    <property type="entry name" value="SPORULATION PROTEIN YKVU"/>
    <property type="match status" value="1"/>
</dbReference>
<dbReference type="Pfam" id="PF01554">
    <property type="entry name" value="MatE"/>
    <property type="match status" value="2"/>
</dbReference>
<keyword evidence="12" id="KW-1185">Reference proteome</keyword>
<dbReference type="Proteomes" id="UP000681870">
    <property type="component" value="Unassembled WGS sequence"/>
</dbReference>
<dbReference type="InterPro" id="IPR051327">
    <property type="entry name" value="MATE_MepA_subfamily"/>
</dbReference>
<comment type="subcellular location">
    <subcellularLocation>
        <location evidence="1">Cell membrane</location>
        <topology evidence="1">Multi-pass membrane protein</topology>
    </subcellularLocation>
</comment>
<feature type="transmembrane region" description="Helical" evidence="10">
    <location>
        <begin position="284"/>
        <end position="307"/>
    </location>
</feature>
<feature type="transmembrane region" description="Helical" evidence="10">
    <location>
        <begin position="93"/>
        <end position="119"/>
    </location>
</feature>
<feature type="transmembrane region" description="Helical" evidence="10">
    <location>
        <begin position="237"/>
        <end position="264"/>
    </location>
</feature>
<dbReference type="InterPro" id="IPR045070">
    <property type="entry name" value="MATE_MepA-like"/>
</dbReference>
<keyword evidence="5" id="KW-1003">Cell membrane</keyword>
<evidence type="ECO:0000256" key="2">
    <source>
        <dbReference type="ARBA" id="ARBA00008417"/>
    </source>
</evidence>
<sequence>MEMKKQTELLGTQKITTLLRNLSIPAMIGMFVMTLYNVVDTIFISYGVGIDAVAGTTVAFPLMMIVMAISAALGVGGASVISRRLGEQRGNEANLVFGNIISMIIIVSVAGLLIAFFSLEPLLVLFGATPSTLGYAMDYMFPIMFGTFFFSFGFATNNIVRSEGNARFAMMTMIVPAVINIALDPIFIFVMDMEVQGAAIATVISQASVTLMIFNYFRKGKSSLSLSMKDLALKWAILKEVMAIGMPAFVQQAAGSIMMIAINSMLIQFGSEFYVGIYGLIQRILMFTIIPIMGVMQGMMPIVGYNYGAKHYERMRETIWITMKIVTACATLIMLLLVIIPSPFLRIFTADPEVIKEGSKAMRILFIAFFVVGVQVVAGGLYQALGKPKQALILSLSRQILMLIPLVLILPHYFGVIGVWLAFPISDVLSFIITAILLYRDRNTMLVKGKNEDNDEDESKVALEV</sequence>
<feature type="transmembrane region" description="Helical" evidence="10">
    <location>
        <begin position="319"/>
        <end position="344"/>
    </location>
</feature>
<feature type="transmembrane region" description="Helical" evidence="10">
    <location>
        <begin position="139"/>
        <end position="156"/>
    </location>
</feature>
<keyword evidence="8 10" id="KW-0472">Membrane</keyword>
<protein>
    <recommendedName>
        <fullName evidence="3">Multidrug export protein MepA</fullName>
    </recommendedName>
</protein>
<reference evidence="11 12" key="1">
    <citation type="submission" date="2021-05" db="EMBL/GenBank/DDBJ databases">
        <title>Ornithinibacillus massiliensis sp. nov.</title>
        <authorList>
            <person name="Iwaza R."/>
            <person name="Lagier J.-C."/>
            <person name="Raoult D."/>
        </authorList>
    </citation>
    <scope>NUCLEOTIDE SEQUENCE [LARGE SCALE GENOMIC DNA]</scope>
    <source>
        <strain evidence="11 12">Marseille-P3601</strain>
    </source>
</reference>
<comment type="caution">
    <text evidence="11">The sequence shown here is derived from an EMBL/GenBank/DDBJ whole genome shotgun (WGS) entry which is preliminary data.</text>
</comment>
<dbReference type="InterPro" id="IPR048279">
    <property type="entry name" value="MdtK-like"/>
</dbReference>
<evidence type="ECO:0000256" key="8">
    <source>
        <dbReference type="ARBA" id="ARBA00023136"/>
    </source>
</evidence>
<evidence type="ECO:0000256" key="6">
    <source>
        <dbReference type="ARBA" id="ARBA00022692"/>
    </source>
</evidence>
<dbReference type="PANTHER" id="PTHR43823:SF3">
    <property type="entry name" value="MULTIDRUG EXPORT PROTEIN MEPA"/>
    <property type="match status" value="1"/>
</dbReference>
<comment type="similarity">
    <text evidence="2">Belongs to the multi antimicrobial extrusion (MATE) (TC 2.A.66.1) family. MepA subfamily.</text>
</comment>
<dbReference type="PIRSF" id="PIRSF006603">
    <property type="entry name" value="DinF"/>
    <property type="match status" value="1"/>
</dbReference>
<dbReference type="InterPro" id="IPR002528">
    <property type="entry name" value="MATE_fam"/>
</dbReference>
<feature type="transmembrane region" description="Helical" evidence="10">
    <location>
        <begin position="21"/>
        <end position="39"/>
    </location>
</feature>
<dbReference type="CDD" id="cd13143">
    <property type="entry name" value="MATE_MepA_like"/>
    <property type="match status" value="1"/>
</dbReference>
<evidence type="ECO:0000256" key="1">
    <source>
        <dbReference type="ARBA" id="ARBA00004651"/>
    </source>
</evidence>
<feature type="transmembrane region" description="Helical" evidence="10">
    <location>
        <begin position="420"/>
        <end position="439"/>
    </location>
</feature>
<accession>A0ABS5MJE1</accession>
<organism evidence="11 12">
    <name type="scientific">Ornithinibacillus massiliensis</name>
    <dbReference type="NCBI Taxonomy" id="1944633"/>
    <lineage>
        <taxon>Bacteria</taxon>
        <taxon>Bacillati</taxon>
        <taxon>Bacillota</taxon>
        <taxon>Bacilli</taxon>
        <taxon>Bacillales</taxon>
        <taxon>Bacillaceae</taxon>
        <taxon>Ornithinibacillus</taxon>
    </lineage>
</organism>